<evidence type="ECO:0000313" key="1">
    <source>
        <dbReference type="EMBL" id="KAF5905239.1"/>
    </source>
</evidence>
<keyword evidence="2" id="KW-1185">Reference proteome</keyword>
<organism evidence="1 2">
    <name type="scientific">Clarias magur</name>
    <name type="common">Asian catfish</name>
    <name type="synonym">Macropteronotus magur</name>
    <dbReference type="NCBI Taxonomy" id="1594786"/>
    <lineage>
        <taxon>Eukaryota</taxon>
        <taxon>Metazoa</taxon>
        <taxon>Chordata</taxon>
        <taxon>Craniata</taxon>
        <taxon>Vertebrata</taxon>
        <taxon>Euteleostomi</taxon>
        <taxon>Actinopterygii</taxon>
        <taxon>Neopterygii</taxon>
        <taxon>Teleostei</taxon>
        <taxon>Ostariophysi</taxon>
        <taxon>Siluriformes</taxon>
        <taxon>Clariidae</taxon>
        <taxon>Clarias</taxon>
    </lineage>
</organism>
<proteinExistence type="predicted"/>
<sequence length="65" mass="7373">MDGHPVMRISWNRLWDKNAQHESQELERGCSTLDYAAPDASPAPGCFHHTRAVSESLCFLLYARV</sequence>
<dbReference type="EMBL" id="QNUK01000047">
    <property type="protein sequence ID" value="KAF5905239.1"/>
    <property type="molecule type" value="Genomic_DNA"/>
</dbReference>
<comment type="caution">
    <text evidence="1">The sequence shown here is derived from an EMBL/GenBank/DDBJ whole genome shotgun (WGS) entry which is preliminary data.</text>
</comment>
<name>A0A8J4U5T0_CLAMG</name>
<protein>
    <submittedName>
        <fullName evidence="1">Coiled-coil domain-containing protein 81</fullName>
    </submittedName>
</protein>
<dbReference type="Proteomes" id="UP000727407">
    <property type="component" value="Unassembled WGS sequence"/>
</dbReference>
<reference evidence="1" key="1">
    <citation type="submission" date="2020-07" db="EMBL/GenBank/DDBJ databases">
        <title>Clarias magur genome sequencing, assembly and annotation.</title>
        <authorList>
            <person name="Kushwaha B."/>
            <person name="Kumar R."/>
            <person name="Das P."/>
            <person name="Joshi C.G."/>
            <person name="Kumar D."/>
            <person name="Nagpure N.S."/>
            <person name="Pandey M."/>
            <person name="Agarwal S."/>
            <person name="Srivastava S."/>
            <person name="Singh M."/>
            <person name="Sahoo L."/>
            <person name="Jayasankar P."/>
            <person name="Meher P.K."/>
            <person name="Koringa P.G."/>
            <person name="Iquebal M.A."/>
            <person name="Das S.P."/>
            <person name="Bit A."/>
            <person name="Patnaik S."/>
            <person name="Patel N."/>
            <person name="Shah T.M."/>
            <person name="Hinsu A."/>
            <person name="Jena J.K."/>
        </authorList>
    </citation>
    <scope>NUCLEOTIDE SEQUENCE</scope>
    <source>
        <strain evidence="1">CIFAMagur01</strain>
        <tissue evidence="1">Testis</tissue>
    </source>
</reference>
<accession>A0A8J4U5T0</accession>
<evidence type="ECO:0000313" key="2">
    <source>
        <dbReference type="Proteomes" id="UP000727407"/>
    </source>
</evidence>
<gene>
    <name evidence="1" type="primary">Ccdc81</name>
    <name evidence="1" type="ORF">DAT39_004999</name>
</gene>
<dbReference type="AlphaFoldDB" id="A0A8J4U5T0"/>